<proteinExistence type="predicted"/>
<evidence type="ECO:0000313" key="2">
    <source>
        <dbReference type="Proteomes" id="UP000247702"/>
    </source>
</evidence>
<dbReference type="EMBL" id="BEXD01001148">
    <property type="protein sequence ID" value="GBB92611.1"/>
    <property type="molecule type" value="Genomic_DNA"/>
</dbReference>
<gene>
    <name evidence="1" type="ORF">RclHR1_20300004</name>
</gene>
<reference evidence="1 2" key="1">
    <citation type="submission" date="2017-11" db="EMBL/GenBank/DDBJ databases">
        <title>The genome of Rhizophagus clarus HR1 reveals common genetic basis of auxotrophy among arbuscular mycorrhizal fungi.</title>
        <authorList>
            <person name="Kobayashi Y."/>
        </authorList>
    </citation>
    <scope>NUCLEOTIDE SEQUENCE [LARGE SCALE GENOMIC DNA]</scope>
    <source>
        <strain evidence="1 2">HR1</strain>
    </source>
</reference>
<comment type="caution">
    <text evidence="1">The sequence shown here is derived from an EMBL/GenBank/DDBJ whole genome shotgun (WGS) entry which is preliminary data.</text>
</comment>
<keyword evidence="2" id="KW-1185">Reference proteome</keyword>
<dbReference type="Proteomes" id="UP000247702">
    <property type="component" value="Unassembled WGS sequence"/>
</dbReference>
<sequence>MLAKFVNIHLHYLGPEYQWYEHRTEILKLIGFGLLFQRPITLRFWNYILRRSRKSLDSIRSPEAGGILRRRSKIHRFPEVKFRRSSASERILYEILKVHGFLSTF</sequence>
<evidence type="ECO:0000313" key="1">
    <source>
        <dbReference type="EMBL" id="GBB92611.1"/>
    </source>
</evidence>
<protein>
    <submittedName>
        <fullName evidence="1">Uncharacterized protein</fullName>
    </submittedName>
</protein>
<organism evidence="1 2">
    <name type="scientific">Rhizophagus clarus</name>
    <dbReference type="NCBI Taxonomy" id="94130"/>
    <lineage>
        <taxon>Eukaryota</taxon>
        <taxon>Fungi</taxon>
        <taxon>Fungi incertae sedis</taxon>
        <taxon>Mucoromycota</taxon>
        <taxon>Glomeromycotina</taxon>
        <taxon>Glomeromycetes</taxon>
        <taxon>Glomerales</taxon>
        <taxon>Glomeraceae</taxon>
        <taxon>Rhizophagus</taxon>
    </lineage>
</organism>
<dbReference type="AlphaFoldDB" id="A0A2Z6R6L2"/>
<accession>A0A2Z6R6L2</accession>
<name>A0A2Z6R6L2_9GLOM</name>